<protein>
    <submittedName>
        <fullName evidence="3">Glucosaminidase domain-containing protein</fullName>
    </submittedName>
</protein>
<keyword evidence="1" id="KW-0732">Signal</keyword>
<sequence>MKNKIIQKFSIVCLTFVFVFAGFSMIANAKPFVWVDKPKDYGNNSKEYSIMGDAIATKEQCLKYLLKSNPRPSLTVSPKQLVDYYYEEGNREGIRPDIAFAQALQETGYFRYGGSVVAGQNNYCGLGTIGGGVKGAWFKSAQIGVRAHIQHIMAYATTKKPQATIVDPRYDVVKTTRNFGKAKTWSDLNGRWAIPGNGYGQKILKIHSDILATK</sequence>
<dbReference type="Proteomes" id="UP001243623">
    <property type="component" value="Chromosome"/>
</dbReference>
<evidence type="ECO:0000313" key="3">
    <source>
        <dbReference type="EMBL" id="WIW70029.1"/>
    </source>
</evidence>
<evidence type="ECO:0000313" key="4">
    <source>
        <dbReference type="Proteomes" id="UP001243623"/>
    </source>
</evidence>
<dbReference type="InterPro" id="IPR002901">
    <property type="entry name" value="MGlyc_endo_b_GlcNAc-like_dom"/>
</dbReference>
<keyword evidence="4" id="KW-1185">Reference proteome</keyword>
<dbReference type="EMBL" id="CP120678">
    <property type="protein sequence ID" value="WIW70029.1"/>
    <property type="molecule type" value="Genomic_DNA"/>
</dbReference>
<dbReference type="RefSeq" id="WP_147670453.1">
    <property type="nucleotide sequence ID" value="NZ_CP120678.1"/>
</dbReference>
<accession>A0A9Y2AFS9</accession>
<dbReference type="GO" id="GO:0004040">
    <property type="term" value="F:amidase activity"/>
    <property type="evidence" value="ECO:0007669"/>
    <property type="project" value="InterPro"/>
</dbReference>
<reference evidence="3" key="1">
    <citation type="submission" date="2023-03" db="EMBL/GenBank/DDBJ databases">
        <title>Selenobaculum gbiensis gen. nov. sp. nov., a new bacterium isolated from the gut microbiota of IBD patient.</title>
        <authorList>
            <person name="Yeo S."/>
            <person name="Park H."/>
            <person name="Huh C.S."/>
        </authorList>
    </citation>
    <scope>NUCLEOTIDE SEQUENCE</scope>
    <source>
        <strain evidence="3">ICN-92133</strain>
    </source>
</reference>
<feature type="signal peptide" evidence="1">
    <location>
        <begin position="1"/>
        <end position="29"/>
    </location>
</feature>
<gene>
    <name evidence="3" type="ORF">P3F81_08975</name>
</gene>
<dbReference type="KEGG" id="sgbi:P3F81_08975"/>
<organism evidence="3 4">
    <name type="scientific">Selenobaculum gibii</name>
    <dbReference type="NCBI Taxonomy" id="3054208"/>
    <lineage>
        <taxon>Bacteria</taxon>
        <taxon>Bacillati</taxon>
        <taxon>Bacillota</taxon>
        <taxon>Negativicutes</taxon>
        <taxon>Selenomonadales</taxon>
        <taxon>Selenomonadaceae</taxon>
        <taxon>Selenobaculum</taxon>
    </lineage>
</organism>
<feature type="domain" description="Mannosyl-glycoprotein endo-beta-N-acetylglucosamidase-like" evidence="2">
    <location>
        <begin position="83"/>
        <end position="207"/>
    </location>
</feature>
<name>A0A9Y2AFS9_9FIRM</name>
<feature type="chain" id="PRO_5040854401" evidence="1">
    <location>
        <begin position="30"/>
        <end position="214"/>
    </location>
</feature>
<dbReference type="AlphaFoldDB" id="A0A9Y2AFS9"/>
<evidence type="ECO:0000256" key="1">
    <source>
        <dbReference type="SAM" id="SignalP"/>
    </source>
</evidence>
<evidence type="ECO:0000259" key="2">
    <source>
        <dbReference type="Pfam" id="PF01832"/>
    </source>
</evidence>
<proteinExistence type="predicted"/>
<dbReference type="Pfam" id="PF01832">
    <property type="entry name" value="Glucosaminidase"/>
    <property type="match status" value="1"/>
</dbReference>